<evidence type="ECO:0008006" key="3">
    <source>
        <dbReference type="Google" id="ProtNLM"/>
    </source>
</evidence>
<sequence>MKISLPTILFFLLPHFIVSQDLMDYTTIKTNSGEVKIPGNWTQLNTVRQSGQTYLKNGDGIIIAIAQNLKKSYPFYKANRSDFENLKAFYKWDSDLKKKHNFKTQKLKENSNLEFIIWKYKDQLDHVFLFGSSEKNFLNFLIYTNRWTENEKIQFLENLYQWNK</sequence>
<dbReference type="EMBL" id="CP124855">
    <property type="protein sequence ID" value="WHF51570.1"/>
    <property type="molecule type" value="Genomic_DNA"/>
</dbReference>
<reference evidence="1 2" key="1">
    <citation type="submission" date="2023-05" db="EMBL/GenBank/DDBJ databases">
        <title>Genomic insight into Chryseobacterium sp. wdc7 isolated forest soil (Gotjawal).</title>
        <authorList>
            <person name="Park S.-J."/>
        </authorList>
    </citation>
    <scope>NUCLEOTIDE SEQUENCE [LARGE SCALE GENOMIC DNA]</scope>
    <source>
        <strain evidence="2">wdc7</strain>
    </source>
</reference>
<accession>A0ABY8RC61</accession>
<dbReference type="RefSeq" id="WP_282904911.1">
    <property type="nucleotide sequence ID" value="NZ_CP124855.1"/>
</dbReference>
<organism evidence="1 2">
    <name type="scientific">Chryseobacterium gotjawalense</name>
    <dbReference type="NCBI Taxonomy" id="3042315"/>
    <lineage>
        <taxon>Bacteria</taxon>
        <taxon>Pseudomonadati</taxon>
        <taxon>Bacteroidota</taxon>
        <taxon>Flavobacteriia</taxon>
        <taxon>Flavobacteriales</taxon>
        <taxon>Weeksellaceae</taxon>
        <taxon>Chryseobacterium group</taxon>
        <taxon>Chryseobacterium</taxon>
    </lineage>
</organism>
<evidence type="ECO:0000313" key="2">
    <source>
        <dbReference type="Proteomes" id="UP001241656"/>
    </source>
</evidence>
<protein>
    <recommendedName>
        <fullName evidence="3">DUF1795 domain-containing protein</fullName>
    </recommendedName>
</protein>
<dbReference type="Proteomes" id="UP001241656">
    <property type="component" value="Chromosome"/>
</dbReference>
<proteinExistence type="predicted"/>
<name>A0ABY8RC61_9FLAO</name>
<keyword evidence="2" id="KW-1185">Reference proteome</keyword>
<evidence type="ECO:0000313" key="1">
    <source>
        <dbReference type="EMBL" id="WHF51570.1"/>
    </source>
</evidence>
<gene>
    <name evidence="1" type="ORF">QGN23_14270</name>
</gene>